<dbReference type="SUPFAM" id="SSF54117">
    <property type="entry name" value="Interleukin 8-like chemokines"/>
    <property type="match status" value="1"/>
</dbReference>
<dbReference type="GO" id="GO:0005615">
    <property type="term" value="C:extracellular space"/>
    <property type="evidence" value="ECO:0007669"/>
    <property type="project" value="UniProtKB-KW"/>
</dbReference>
<dbReference type="GO" id="GO:0006955">
    <property type="term" value="P:immune response"/>
    <property type="evidence" value="ECO:0007669"/>
    <property type="project" value="InterPro"/>
</dbReference>
<dbReference type="Proteomes" id="UP001152622">
    <property type="component" value="Chromosome 17"/>
</dbReference>
<protein>
    <recommendedName>
        <fullName evidence="4">C-C motif chemokine</fullName>
    </recommendedName>
</protein>
<dbReference type="InterPro" id="IPR036048">
    <property type="entry name" value="Interleukin_8-like_sf"/>
</dbReference>
<dbReference type="AlphaFoldDB" id="A0A9Q1EHV5"/>
<gene>
    <name evidence="6" type="ORF">SKAU_G00358790</name>
</gene>
<comment type="subcellular location">
    <subcellularLocation>
        <location evidence="4">Secreted</location>
    </subcellularLocation>
</comment>
<evidence type="ECO:0000256" key="3">
    <source>
        <dbReference type="ARBA" id="ARBA00023157"/>
    </source>
</evidence>
<keyword evidence="4" id="KW-0964">Secreted</keyword>
<evidence type="ECO:0000256" key="2">
    <source>
        <dbReference type="ARBA" id="ARBA00022514"/>
    </source>
</evidence>
<proteinExistence type="inferred from homology"/>
<evidence type="ECO:0000259" key="5">
    <source>
        <dbReference type="SMART" id="SM00199"/>
    </source>
</evidence>
<keyword evidence="3" id="KW-1015">Disulfide bond</keyword>
<dbReference type="Gene3D" id="2.40.50.40">
    <property type="match status" value="1"/>
</dbReference>
<feature type="signal peptide" evidence="4">
    <location>
        <begin position="1"/>
        <end position="23"/>
    </location>
</feature>
<organism evidence="6 7">
    <name type="scientific">Synaphobranchus kaupii</name>
    <name type="common">Kaup's arrowtooth eel</name>
    <dbReference type="NCBI Taxonomy" id="118154"/>
    <lineage>
        <taxon>Eukaryota</taxon>
        <taxon>Metazoa</taxon>
        <taxon>Chordata</taxon>
        <taxon>Craniata</taxon>
        <taxon>Vertebrata</taxon>
        <taxon>Euteleostomi</taxon>
        <taxon>Actinopterygii</taxon>
        <taxon>Neopterygii</taxon>
        <taxon>Teleostei</taxon>
        <taxon>Anguilliformes</taxon>
        <taxon>Synaphobranchidae</taxon>
        <taxon>Synaphobranchus</taxon>
    </lineage>
</organism>
<keyword evidence="7" id="KW-1185">Reference proteome</keyword>
<keyword evidence="2 4" id="KW-0202">Cytokine</keyword>
<evidence type="ECO:0000313" key="6">
    <source>
        <dbReference type="EMBL" id="KAJ8339093.1"/>
    </source>
</evidence>
<dbReference type="PROSITE" id="PS00472">
    <property type="entry name" value="SMALL_CYTOKINES_CC"/>
    <property type="match status" value="1"/>
</dbReference>
<dbReference type="EMBL" id="JAINUF010000017">
    <property type="protein sequence ID" value="KAJ8339093.1"/>
    <property type="molecule type" value="Genomic_DNA"/>
</dbReference>
<sequence>MTTGVLLCVCVFFLHCCSHVTRGELALDCCLKVSHTKIPPHIVRGYQRQVGGNGCDISAVVFITKKRRHLCAPPRSPWVETLTANLDKEWKRCQDGKFKRKKCKTLRF</sequence>
<dbReference type="InterPro" id="IPR039809">
    <property type="entry name" value="Chemokine_b/g/d"/>
</dbReference>
<dbReference type="OrthoDB" id="8900217at2759"/>
<feature type="domain" description="Chemokine interleukin-8-like" evidence="5">
    <location>
        <begin position="26"/>
        <end position="86"/>
    </location>
</feature>
<keyword evidence="4" id="KW-0732">Signal</keyword>
<dbReference type="SMART" id="SM00199">
    <property type="entry name" value="SCY"/>
    <property type="match status" value="1"/>
</dbReference>
<dbReference type="GO" id="GO:0008009">
    <property type="term" value="F:chemokine activity"/>
    <property type="evidence" value="ECO:0007669"/>
    <property type="project" value="InterPro"/>
</dbReference>
<name>A0A9Q1EHV5_SYNKA</name>
<keyword evidence="4" id="KW-0145">Chemotaxis</keyword>
<evidence type="ECO:0000313" key="7">
    <source>
        <dbReference type="Proteomes" id="UP001152622"/>
    </source>
</evidence>
<evidence type="ECO:0000256" key="1">
    <source>
        <dbReference type="ARBA" id="ARBA00010868"/>
    </source>
</evidence>
<comment type="caution">
    <text evidence="6">The sequence shown here is derived from an EMBL/GenBank/DDBJ whole genome shotgun (WGS) entry which is preliminary data.</text>
</comment>
<reference evidence="6" key="1">
    <citation type="journal article" date="2023" name="Science">
        <title>Genome structures resolve the early diversification of teleost fishes.</title>
        <authorList>
            <person name="Parey E."/>
            <person name="Louis A."/>
            <person name="Montfort J."/>
            <person name="Bouchez O."/>
            <person name="Roques C."/>
            <person name="Iampietro C."/>
            <person name="Lluch J."/>
            <person name="Castinel A."/>
            <person name="Donnadieu C."/>
            <person name="Desvignes T."/>
            <person name="Floi Bucao C."/>
            <person name="Jouanno E."/>
            <person name="Wen M."/>
            <person name="Mejri S."/>
            <person name="Dirks R."/>
            <person name="Jansen H."/>
            <person name="Henkel C."/>
            <person name="Chen W.J."/>
            <person name="Zahm M."/>
            <person name="Cabau C."/>
            <person name="Klopp C."/>
            <person name="Thompson A.W."/>
            <person name="Robinson-Rechavi M."/>
            <person name="Braasch I."/>
            <person name="Lecointre G."/>
            <person name="Bobe J."/>
            <person name="Postlethwait J.H."/>
            <person name="Berthelot C."/>
            <person name="Roest Crollius H."/>
            <person name="Guiguen Y."/>
        </authorList>
    </citation>
    <scope>NUCLEOTIDE SEQUENCE</scope>
    <source>
        <strain evidence="6">WJC10195</strain>
    </source>
</reference>
<feature type="chain" id="PRO_5040543698" description="C-C motif chemokine" evidence="4">
    <location>
        <begin position="24"/>
        <end position="108"/>
    </location>
</feature>
<accession>A0A9Q1EHV5</accession>
<dbReference type="PANTHER" id="PTHR12015">
    <property type="entry name" value="SMALL INDUCIBLE CYTOKINE A"/>
    <property type="match status" value="1"/>
</dbReference>
<dbReference type="InterPro" id="IPR001811">
    <property type="entry name" value="Chemokine_IL8-like_dom"/>
</dbReference>
<dbReference type="Pfam" id="PF00048">
    <property type="entry name" value="IL8"/>
    <property type="match status" value="1"/>
</dbReference>
<dbReference type="InterPro" id="IPR000827">
    <property type="entry name" value="Chemokine_CC_CS"/>
</dbReference>
<comment type="similarity">
    <text evidence="1 4">Belongs to the intercrine beta (chemokine CC) family.</text>
</comment>
<dbReference type="PANTHER" id="PTHR12015:SF108">
    <property type="entry name" value="C-C MOTIF CHEMOKINE 20"/>
    <property type="match status" value="1"/>
</dbReference>
<evidence type="ECO:0000256" key="4">
    <source>
        <dbReference type="RuleBase" id="RU361150"/>
    </source>
</evidence>